<accession>A0A831ZWC3</accession>
<dbReference type="EMBL" id="DSTK01000009">
    <property type="protein sequence ID" value="HFK96167.1"/>
    <property type="molecule type" value="Genomic_DNA"/>
</dbReference>
<organism evidence="1">
    <name type="scientific">Desulfacinum infernum</name>
    <dbReference type="NCBI Taxonomy" id="35837"/>
    <lineage>
        <taxon>Bacteria</taxon>
        <taxon>Pseudomonadati</taxon>
        <taxon>Thermodesulfobacteriota</taxon>
        <taxon>Syntrophobacteria</taxon>
        <taxon>Syntrophobacterales</taxon>
        <taxon>Syntrophobacteraceae</taxon>
        <taxon>Desulfacinum</taxon>
    </lineage>
</organism>
<dbReference type="AlphaFoldDB" id="A0A831ZWC3"/>
<name>A0A831ZWC3_9BACT</name>
<comment type="caution">
    <text evidence="1">The sequence shown here is derived from an EMBL/GenBank/DDBJ whole genome shotgun (WGS) entry which is preliminary data.</text>
</comment>
<evidence type="ECO:0000313" key="1">
    <source>
        <dbReference type="EMBL" id="HFK96167.1"/>
    </source>
</evidence>
<reference evidence="1" key="1">
    <citation type="journal article" date="2020" name="mSystems">
        <title>Genome- and Community-Level Interaction Insights into Carbon Utilization and Element Cycling Functions of Hydrothermarchaeota in Hydrothermal Sediment.</title>
        <authorList>
            <person name="Zhou Z."/>
            <person name="Liu Y."/>
            <person name="Xu W."/>
            <person name="Pan J."/>
            <person name="Luo Z.H."/>
            <person name="Li M."/>
        </authorList>
    </citation>
    <scope>NUCLEOTIDE SEQUENCE [LARGE SCALE GENOMIC DNA]</scope>
    <source>
        <strain evidence="1">SpSt-456</strain>
    </source>
</reference>
<gene>
    <name evidence="1" type="ORF">ENS06_02445</name>
</gene>
<proteinExistence type="predicted"/>
<sequence length="103" mass="11587">MSDMPTSALEELVSLAKDYDAKRRQLDDLAREVSSDALLRHLLALGERATDRFRTAQHVLFQHLFAEASPETEALEAARAMCRTFDEMVLLFHKLVDHAASSS</sequence>
<protein>
    <submittedName>
        <fullName evidence="1">Uncharacterized protein</fullName>
    </submittedName>
</protein>